<keyword evidence="2" id="KW-0472">Membrane</keyword>
<evidence type="ECO:0000313" key="3">
    <source>
        <dbReference type="EMBL" id="SNU78678.1"/>
    </source>
</evidence>
<protein>
    <submittedName>
        <fullName evidence="3">Phage associated membrane protein</fullName>
    </submittedName>
</protein>
<dbReference type="KEGG" id="nzo:SAMEA4504057_0154"/>
<dbReference type="AlphaFoldDB" id="A0AB38DMM8"/>
<feature type="transmembrane region" description="Helical" evidence="2">
    <location>
        <begin position="12"/>
        <end position="30"/>
    </location>
</feature>
<reference evidence="3 4" key="1">
    <citation type="submission" date="2017-06" db="EMBL/GenBank/DDBJ databases">
        <authorList>
            <consortium name="Pathogen Informatics"/>
        </authorList>
    </citation>
    <scope>NUCLEOTIDE SEQUENCE [LARGE SCALE GENOMIC DNA]</scope>
    <source>
        <strain evidence="3 4">NCTC12230</strain>
    </source>
</reference>
<feature type="coiled-coil region" evidence="1">
    <location>
        <begin position="50"/>
        <end position="83"/>
    </location>
</feature>
<keyword evidence="2" id="KW-1133">Transmembrane helix</keyword>
<organism evidence="3 4">
    <name type="scientific">Neisseria zoodegmatis</name>
    <dbReference type="NCBI Taxonomy" id="326523"/>
    <lineage>
        <taxon>Bacteria</taxon>
        <taxon>Pseudomonadati</taxon>
        <taxon>Pseudomonadota</taxon>
        <taxon>Betaproteobacteria</taxon>
        <taxon>Neisseriales</taxon>
        <taxon>Neisseriaceae</taxon>
        <taxon>Neisseria</taxon>
    </lineage>
</organism>
<name>A0AB38DMM8_9NEIS</name>
<dbReference type="EMBL" id="LT906434">
    <property type="protein sequence ID" value="SNU78678.1"/>
    <property type="molecule type" value="Genomic_DNA"/>
</dbReference>
<sequence length="139" mass="15575">MQAKVIKWLLKWLPEIIFVVVLAVLVGVAYHSGFKAAHAEQQTVIDQMKLDAAEEKAAAAKAYAEKMEEIRQLDAEVNRIKGEVEQNALNMKADVERRKIKNKQGIENAIAQDKQDAVCIDGLGDNGLRQYRHALGYDD</sequence>
<evidence type="ECO:0000256" key="2">
    <source>
        <dbReference type="SAM" id="Phobius"/>
    </source>
</evidence>
<accession>A0AB38DMM8</accession>
<evidence type="ECO:0000313" key="4">
    <source>
        <dbReference type="Proteomes" id="UP000215033"/>
    </source>
</evidence>
<keyword evidence="2" id="KW-0812">Transmembrane</keyword>
<dbReference type="RefSeq" id="WP_085364232.1">
    <property type="nucleotide sequence ID" value="NZ_LT906434.1"/>
</dbReference>
<keyword evidence="1" id="KW-0175">Coiled coil</keyword>
<dbReference type="Proteomes" id="UP000215033">
    <property type="component" value="Chromosome 1"/>
</dbReference>
<gene>
    <name evidence="3" type="ORF">SAMEA4504057_00154</name>
</gene>
<evidence type="ECO:0000256" key="1">
    <source>
        <dbReference type="SAM" id="Coils"/>
    </source>
</evidence>
<proteinExistence type="predicted"/>